<dbReference type="CDD" id="cd00303">
    <property type="entry name" value="retropepsin_like"/>
    <property type="match status" value="1"/>
</dbReference>
<evidence type="ECO:0000313" key="3">
    <source>
        <dbReference type="Proteomes" id="UP000325315"/>
    </source>
</evidence>
<organism evidence="2 3">
    <name type="scientific">Gossypium australe</name>
    <dbReference type="NCBI Taxonomy" id="47621"/>
    <lineage>
        <taxon>Eukaryota</taxon>
        <taxon>Viridiplantae</taxon>
        <taxon>Streptophyta</taxon>
        <taxon>Embryophyta</taxon>
        <taxon>Tracheophyta</taxon>
        <taxon>Spermatophyta</taxon>
        <taxon>Magnoliopsida</taxon>
        <taxon>eudicotyledons</taxon>
        <taxon>Gunneridae</taxon>
        <taxon>Pentapetalae</taxon>
        <taxon>rosids</taxon>
        <taxon>malvids</taxon>
        <taxon>Malvales</taxon>
        <taxon>Malvaceae</taxon>
        <taxon>Malvoideae</taxon>
        <taxon>Gossypium</taxon>
    </lineage>
</organism>
<evidence type="ECO:0000313" key="2">
    <source>
        <dbReference type="EMBL" id="KAA3460473.1"/>
    </source>
</evidence>
<name>A0A5B6USN8_9ROSI</name>
<dbReference type="EMBL" id="SMMG02000009">
    <property type="protein sequence ID" value="KAA3460473.1"/>
    <property type="molecule type" value="Genomic_DNA"/>
</dbReference>
<sequence length="266" mass="29769">MPYTLFKRLGLGKPKQTRMSIQLADKTVRIPKGIIEDVLVKIDKFVFPVDFVVLDMDEDNSILLILGRPFLATAKTKIDVATGELILHVGDESIKLQALDSARTTDDEGKKETSQGHKHEPTHRPQINKKELHKEQSLRIDKLEEQQTHIKEGPEPHEVKLEEPPEELVGTSNHFKLGDQVLLDKADSHITSIDMKAKGEILFKVHDIFPHGTIEVSNPIFGNLENLRTDIAETVQTSPNHFPTSRIQPLSPTATDRGAQPCPLAV</sequence>
<protein>
    <submittedName>
        <fullName evidence="2">Bromodomain-containing protein</fullName>
    </submittedName>
</protein>
<proteinExistence type="predicted"/>
<dbReference type="PANTHER" id="PTHR33067:SF35">
    <property type="entry name" value="ASPARTIC PEPTIDASE DDI1-TYPE DOMAIN-CONTAINING PROTEIN"/>
    <property type="match status" value="1"/>
</dbReference>
<keyword evidence="3" id="KW-1185">Reference proteome</keyword>
<dbReference type="Proteomes" id="UP000325315">
    <property type="component" value="Unassembled WGS sequence"/>
</dbReference>
<reference evidence="3" key="1">
    <citation type="journal article" date="2019" name="Plant Biotechnol. J.">
        <title>Genome sequencing of the Australian wild diploid species Gossypium australe highlights disease resistance and delayed gland morphogenesis.</title>
        <authorList>
            <person name="Cai Y."/>
            <person name="Cai X."/>
            <person name="Wang Q."/>
            <person name="Wang P."/>
            <person name="Zhang Y."/>
            <person name="Cai C."/>
            <person name="Xu Y."/>
            <person name="Wang K."/>
            <person name="Zhou Z."/>
            <person name="Wang C."/>
            <person name="Geng S."/>
            <person name="Li B."/>
            <person name="Dong Q."/>
            <person name="Hou Y."/>
            <person name="Wang H."/>
            <person name="Ai P."/>
            <person name="Liu Z."/>
            <person name="Yi F."/>
            <person name="Sun M."/>
            <person name="An G."/>
            <person name="Cheng J."/>
            <person name="Zhang Y."/>
            <person name="Shi Q."/>
            <person name="Xie Y."/>
            <person name="Shi X."/>
            <person name="Chang Y."/>
            <person name="Huang F."/>
            <person name="Chen Y."/>
            <person name="Hong S."/>
            <person name="Mi L."/>
            <person name="Sun Q."/>
            <person name="Zhang L."/>
            <person name="Zhou B."/>
            <person name="Peng R."/>
            <person name="Zhang X."/>
            <person name="Liu F."/>
        </authorList>
    </citation>
    <scope>NUCLEOTIDE SEQUENCE [LARGE SCALE GENOMIC DNA]</scope>
    <source>
        <strain evidence="3">cv. PA1801</strain>
    </source>
</reference>
<feature type="region of interest" description="Disordered" evidence="1">
    <location>
        <begin position="238"/>
        <end position="266"/>
    </location>
</feature>
<feature type="region of interest" description="Disordered" evidence="1">
    <location>
        <begin position="100"/>
        <end position="132"/>
    </location>
</feature>
<feature type="compositionally biased region" description="Basic and acidic residues" evidence="1">
    <location>
        <begin position="103"/>
        <end position="132"/>
    </location>
</feature>
<dbReference type="InterPro" id="IPR021109">
    <property type="entry name" value="Peptidase_aspartic_dom_sf"/>
</dbReference>
<evidence type="ECO:0000256" key="1">
    <source>
        <dbReference type="SAM" id="MobiDB-lite"/>
    </source>
</evidence>
<dbReference type="Gene3D" id="2.40.70.10">
    <property type="entry name" value="Acid Proteases"/>
    <property type="match status" value="1"/>
</dbReference>
<feature type="compositionally biased region" description="Polar residues" evidence="1">
    <location>
        <begin position="238"/>
        <end position="254"/>
    </location>
</feature>
<dbReference type="PANTHER" id="PTHR33067">
    <property type="entry name" value="RNA-DIRECTED DNA POLYMERASE-RELATED"/>
    <property type="match status" value="1"/>
</dbReference>
<dbReference type="OrthoDB" id="1306327at2759"/>
<accession>A0A5B6USN8</accession>
<dbReference type="AlphaFoldDB" id="A0A5B6USN8"/>
<gene>
    <name evidence="2" type="ORF">EPI10_027131</name>
</gene>
<comment type="caution">
    <text evidence="2">The sequence shown here is derived from an EMBL/GenBank/DDBJ whole genome shotgun (WGS) entry which is preliminary data.</text>
</comment>